<dbReference type="GO" id="GO:0007165">
    <property type="term" value="P:signal transduction"/>
    <property type="evidence" value="ECO:0007669"/>
    <property type="project" value="TreeGrafter"/>
</dbReference>
<comment type="subcellular location">
    <subcellularLocation>
        <location evidence="1">Membrane</location>
        <topology evidence="1">Multi-pass membrane protein</topology>
    </subcellularLocation>
</comment>
<dbReference type="InterPro" id="IPR043216">
    <property type="entry name" value="PAP-like"/>
</dbReference>
<sequence length="303" mass="34189">MGRHLWCAIFSLPATIALRYIALAIPYAKTGFFCNDNEIRYPFRWDTVPSNLMNTLYGIMAFLLIIVSEYSLVKHVTRRNGARLIRETMLHPCVVNCIYFLVIMCTGDLAASAVANLGKRTMSRLRPNFLAVCQPNLTALCPPDSMNFIEDYECLGMFKEDEYFSFPSGHATHSVFFGIFIIVYLQKRCKITEPIKSLIQLVVSMIVFFICMSRVRDYKHRLADVCGGAVIGGVFGIVFVNFVLHTFKPNRYKVEVDEFPEIVDPASKANLLTPTAVLVKPTKIPSDYGSLDESERSSSIVSF</sequence>
<keyword evidence="4 6" id="KW-1133">Transmembrane helix</keyword>
<feature type="transmembrane region" description="Helical" evidence="6">
    <location>
        <begin position="93"/>
        <end position="115"/>
    </location>
</feature>
<dbReference type="GO" id="GO:0008195">
    <property type="term" value="F:phosphatidate phosphatase activity"/>
    <property type="evidence" value="ECO:0007669"/>
    <property type="project" value="TreeGrafter"/>
</dbReference>
<organism evidence="8 9">
    <name type="scientific">Acrobeloides nanus</name>
    <dbReference type="NCBI Taxonomy" id="290746"/>
    <lineage>
        <taxon>Eukaryota</taxon>
        <taxon>Metazoa</taxon>
        <taxon>Ecdysozoa</taxon>
        <taxon>Nematoda</taxon>
        <taxon>Chromadorea</taxon>
        <taxon>Rhabditida</taxon>
        <taxon>Tylenchina</taxon>
        <taxon>Cephalobomorpha</taxon>
        <taxon>Cephaloboidea</taxon>
        <taxon>Cephalobidae</taxon>
        <taxon>Acrobeloides</taxon>
    </lineage>
</organism>
<evidence type="ECO:0000313" key="8">
    <source>
        <dbReference type="Proteomes" id="UP000887540"/>
    </source>
</evidence>
<dbReference type="InterPro" id="IPR036938">
    <property type="entry name" value="PAP2/HPO_sf"/>
</dbReference>
<feature type="transmembrane region" description="Helical" evidence="6">
    <location>
        <begin position="55"/>
        <end position="73"/>
    </location>
</feature>
<feature type="transmembrane region" description="Helical" evidence="6">
    <location>
        <begin position="163"/>
        <end position="185"/>
    </location>
</feature>
<evidence type="ECO:0000259" key="7">
    <source>
        <dbReference type="SMART" id="SM00014"/>
    </source>
</evidence>
<feature type="domain" description="Phosphatidic acid phosphatase type 2/haloperoxidase" evidence="7">
    <location>
        <begin position="103"/>
        <end position="240"/>
    </location>
</feature>
<keyword evidence="5 6" id="KW-0472">Membrane</keyword>
<dbReference type="Pfam" id="PF01569">
    <property type="entry name" value="PAP2"/>
    <property type="match status" value="1"/>
</dbReference>
<reference evidence="9" key="1">
    <citation type="submission" date="2022-11" db="UniProtKB">
        <authorList>
            <consortium name="WormBaseParasite"/>
        </authorList>
    </citation>
    <scope>IDENTIFICATION</scope>
</reference>
<feature type="transmembrane region" description="Helical" evidence="6">
    <location>
        <begin position="222"/>
        <end position="244"/>
    </location>
</feature>
<dbReference type="GO" id="GO:0046839">
    <property type="term" value="P:phospholipid dephosphorylation"/>
    <property type="evidence" value="ECO:0007669"/>
    <property type="project" value="TreeGrafter"/>
</dbReference>
<keyword evidence="3 6" id="KW-0812">Transmembrane</keyword>
<dbReference type="GO" id="GO:0006644">
    <property type="term" value="P:phospholipid metabolic process"/>
    <property type="evidence" value="ECO:0007669"/>
    <property type="project" value="InterPro"/>
</dbReference>
<dbReference type="WBParaSite" id="ACRNAN_scaffold1375.g30353.t1">
    <property type="protein sequence ID" value="ACRNAN_scaffold1375.g30353.t1"/>
    <property type="gene ID" value="ACRNAN_scaffold1375.g30353"/>
</dbReference>
<dbReference type="SMART" id="SM00014">
    <property type="entry name" value="acidPPc"/>
    <property type="match status" value="1"/>
</dbReference>
<evidence type="ECO:0000256" key="1">
    <source>
        <dbReference type="ARBA" id="ARBA00004141"/>
    </source>
</evidence>
<dbReference type="Gene3D" id="1.20.144.10">
    <property type="entry name" value="Phosphatidic acid phosphatase type 2/haloperoxidase"/>
    <property type="match status" value="1"/>
</dbReference>
<feature type="transmembrane region" description="Helical" evidence="6">
    <location>
        <begin position="197"/>
        <end position="216"/>
    </location>
</feature>
<dbReference type="AlphaFoldDB" id="A0A914CSJ0"/>
<dbReference type="InterPro" id="IPR000326">
    <property type="entry name" value="PAP2/HPO"/>
</dbReference>
<dbReference type="GO" id="GO:0005886">
    <property type="term" value="C:plasma membrane"/>
    <property type="evidence" value="ECO:0007669"/>
    <property type="project" value="TreeGrafter"/>
</dbReference>
<comment type="similarity">
    <text evidence="2">Belongs to the PA-phosphatase related phosphoesterase family.</text>
</comment>
<keyword evidence="8" id="KW-1185">Reference proteome</keyword>
<name>A0A914CSJ0_9BILA</name>
<evidence type="ECO:0000256" key="5">
    <source>
        <dbReference type="ARBA" id="ARBA00023136"/>
    </source>
</evidence>
<dbReference type="PANTHER" id="PTHR10165:SF201">
    <property type="entry name" value="PHOSPHATIDIC ACID PHOSPHATASE TYPE 2_HALOPEROXIDASE DOMAIN-CONTAINING PROTEIN"/>
    <property type="match status" value="1"/>
</dbReference>
<protein>
    <submittedName>
        <fullName evidence="9">Phosphatidic acid phosphatase type 2/haloperoxidase domain-containing protein</fullName>
    </submittedName>
</protein>
<evidence type="ECO:0000256" key="2">
    <source>
        <dbReference type="ARBA" id="ARBA00008816"/>
    </source>
</evidence>
<evidence type="ECO:0000256" key="3">
    <source>
        <dbReference type="ARBA" id="ARBA00022692"/>
    </source>
</evidence>
<dbReference type="SUPFAM" id="SSF48317">
    <property type="entry name" value="Acid phosphatase/Vanadium-dependent haloperoxidase"/>
    <property type="match status" value="1"/>
</dbReference>
<accession>A0A914CSJ0</accession>
<evidence type="ECO:0000256" key="6">
    <source>
        <dbReference type="SAM" id="Phobius"/>
    </source>
</evidence>
<evidence type="ECO:0000256" key="4">
    <source>
        <dbReference type="ARBA" id="ARBA00022989"/>
    </source>
</evidence>
<proteinExistence type="inferred from homology"/>
<dbReference type="Proteomes" id="UP000887540">
    <property type="component" value="Unplaced"/>
</dbReference>
<evidence type="ECO:0000313" key="9">
    <source>
        <dbReference type="WBParaSite" id="ACRNAN_scaffold1375.g30353.t1"/>
    </source>
</evidence>
<dbReference type="PANTHER" id="PTHR10165">
    <property type="entry name" value="LIPID PHOSPHATE PHOSPHATASE"/>
    <property type="match status" value="1"/>
</dbReference>